<dbReference type="SUPFAM" id="SSF51735">
    <property type="entry name" value="NAD(P)-binding Rossmann-fold domains"/>
    <property type="match status" value="1"/>
</dbReference>
<dbReference type="PANTHER" id="PTHR42879">
    <property type="entry name" value="3-OXOACYL-(ACYL-CARRIER-PROTEIN) REDUCTASE"/>
    <property type="match status" value="1"/>
</dbReference>
<comment type="caution">
    <text evidence="2">The sequence shown here is derived from an EMBL/GenBank/DDBJ whole genome shotgun (WGS) entry which is preliminary data.</text>
</comment>
<organism evidence="2">
    <name type="scientific">mine drainage metagenome</name>
    <dbReference type="NCBI Taxonomy" id="410659"/>
    <lineage>
        <taxon>unclassified sequences</taxon>
        <taxon>metagenomes</taxon>
        <taxon>ecological metagenomes</taxon>
    </lineage>
</organism>
<name>T0ZTX6_9ZZZZ</name>
<dbReference type="InterPro" id="IPR050259">
    <property type="entry name" value="SDR"/>
</dbReference>
<accession>T0ZTX6</accession>
<reference evidence="2" key="1">
    <citation type="submission" date="2013-08" db="EMBL/GenBank/DDBJ databases">
        <authorList>
            <person name="Mendez C."/>
            <person name="Richter M."/>
            <person name="Ferrer M."/>
            <person name="Sanchez J."/>
        </authorList>
    </citation>
    <scope>NUCLEOTIDE SEQUENCE</scope>
</reference>
<proteinExistence type="inferred from homology"/>
<dbReference type="EMBL" id="AUZX01009455">
    <property type="protein sequence ID" value="EQD51726.1"/>
    <property type="molecule type" value="Genomic_DNA"/>
</dbReference>
<dbReference type="InterPro" id="IPR036291">
    <property type="entry name" value="NAD(P)-bd_dom_sf"/>
</dbReference>
<feature type="non-terminal residue" evidence="2">
    <location>
        <position position="1"/>
    </location>
</feature>
<evidence type="ECO:0000256" key="1">
    <source>
        <dbReference type="ARBA" id="ARBA00006484"/>
    </source>
</evidence>
<dbReference type="InterPro" id="IPR002347">
    <property type="entry name" value="SDR_fam"/>
</dbReference>
<sequence length="105" mass="10868">GQTGQFGQTNYSAAKAGVHGFSMALAREVAAKGITVNTVSPGYCQTEMVMAVPEAIREKIVAQIPVGRLGAPDDIGRAVAFLAADDNGYITGANLPVNGGYFMSF</sequence>
<protein>
    <submittedName>
        <fullName evidence="2">3-oxoacyl-[acyl-carrier-protein] reductase</fullName>
    </submittedName>
</protein>
<dbReference type="Pfam" id="PF13561">
    <property type="entry name" value="adh_short_C2"/>
    <property type="match status" value="1"/>
</dbReference>
<comment type="similarity">
    <text evidence="1">Belongs to the short-chain dehydrogenases/reductases (SDR) family.</text>
</comment>
<gene>
    <name evidence="2" type="ORF">B1A_12955</name>
</gene>
<dbReference type="PANTHER" id="PTHR42879:SF2">
    <property type="entry name" value="3-OXOACYL-[ACYL-CARRIER-PROTEIN] REDUCTASE FABG"/>
    <property type="match status" value="1"/>
</dbReference>
<dbReference type="AlphaFoldDB" id="T0ZTX6"/>
<dbReference type="PRINTS" id="PR00081">
    <property type="entry name" value="GDHRDH"/>
</dbReference>
<dbReference type="Gene3D" id="3.40.50.720">
    <property type="entry name" value="NAD(P)-binding Rossmann-like Domain"/>
    <property type="match status" value="1"/>
</dbReference>
<evidence type="ECO:0000313" key="2">
    <source>
        <dbReference type="EMBL" id="EQD51726.1"/>
    </source>
</evidence>
<reference evidence="2" key="2">
    <citation type="journal article" date="2014" name="ISME J.">
        <title>Microbial stratification in low pH oxic and suboxic macroscopic growths along an acid mine drainage.</title>
        <authorList>
            <person name="Mendez-Garcia C."/>
            <person name="Mesa V."/>
            <person name="Sprenger R.R."/>
            <person name="Richter M."/>
            <person name="Diez M.S."/>
            <person name="Solano J."/>
            <person name="Bargiela R."/>
            <person name="Golyshina O.V."/>
            <person name="Manteca A."/>
            <person name="Ramos J.L."/>
            <person name="Gallego J.R."/>
            <person name="Llorente I."/>
            <person name="Martins Dos Santos V.A."/>
            <person name="Jensen O.N."/>
            <person name="Pelaez A.I."/>
            <person name="Sanchez J."/>
            <person name="Ferrer M."/>
        </authorList>
    </citation>
    <scope>NUCLEOTIDE SEQUENCE</scope>
</reference>